<accession>A0ABS3KI27</accession>
<keyword evidence="2" id="KW-1185">Reference proteome</keyword>
<sequence length="104" mass="11417">MVLVDRFTTIGESQILVNWLVGRSKSLTTVYVTHGHGGHFLGLPALLARFPEARAVAFPAVVEAMRGQPRQAWKDGFWRRLFPDSGAGLRRRPARGAHAAAGRV</sequence>
<organism evidence="1 2">
    <name type="scientific">Roseomonas marmotae</name>
    <dbReference type="NCBI Taxonomy" id="2768161"/>
    <lineage>
        <taxon>Bacteria</taxon>
        <taxon>Pseudomonadati</taxon>
        <taxon>Pseudomonadota</taxon>
        <taxon>Alphaproteobacteria</taxon>
        <taxon>Acetobacterales</taxon>
        <taxon>Roseomonadaceae</taxon>
        <taxon>Roseomonas</taxon>
    </lineage>
</organism>
<reference evidence="1 2" key="1">
    <citation type="submission" date="2020-09" db="EMBL/GenBank/DDBJ databases">
        <title>Roseomonas.</title>
        <authorList>
            <person name="Zhu W."/>
        </authorList>
    </citation>
    <scope>NUCLEOTIDE SEQUENCE [LARGE SCALE GENOMIC DNA]</scope>
    <source>
        <strain evidence="1 2">1311</strain>
    </source>
</reference>
<evidence type="ECO:0000313" key="1">
    <source>
        <dbReference type="EMBL" id="MBO1077128.1"/>
    </source>
</evidence>
<comment type="caution">
    <text evidence="1">The sequence shown here is derived from an EMBL/GenBank/DDBJ whole genome shotgun (WGS) entry which is preliminary data.</text>
</comment>
<dbReference type="RefSeq" id="WP_207451018.1">
    <property type="nucleotide sequence ID" value="NZ_CP061092.1"/>
</dbReference>
<gene>
    <name evidence="1" type="ORF">IAI60_21195</name>
</gene>
<dbReference type="SUPFAM" id="SSF56281">
    <property type="entry name" value="Metallo-hydrolase/oxidoreductase"/>
    <property type="match status" value="1"/>
</dbReference>
<protein>
    <recommendedName>
        <fullName evidence="3">MBL fold metallo-hydrolase</fullName>
    </recommendedName>
</protein>
<name>A0ABS3KI27_9PROT</name>
<dbReference type="EMBL" id="JACTNF010000043">
    <property type="protein sequence ID" value="MBO1077128.1"/>
    <property type="molecule type" value="Genomic_DNA"/>
</dbReference>
<dbReference type="InterPro" id="IPR036866">
    <property type="entry name" value="RibonucZ/Hydroxyglut_hydro"/>
</dbReference>
<evidence type="ECO:0000313" key="2">
    <source>
        <dbReference type="Proteomes" id="UP001518990"/>
    </source>
</evidence>
<proteinExistence type="predicted"/>
<dbReference type="Gene3D" id="3.60.15.10">
    <property type="entry name" value="Ribonuclease Z/Hydroxyacylglutathione hydrolase-like"/>
    <property type="match status" value="1"/>
</dbReference>
<dbReference type="Proteomes" id="UP001518990">
    <property type="component" value="Unassembled WGS sequence"/>
</dbReference>
<evidence type="ECO:0008006" key="3">
    <source>
        <dbReference type="Google" id="ProtNLM"/>
    </source>
</evidence>